<dbReference type="InterPro" id="IPR015915">
    <property type="entry name" value="Kelch-typ_b-propeller"/>
</dbReference>
<dbReference type="PANTHER" id="PTHR45632:SF3">
    <property type="entry name" value="KELCH-LIKE PROTEIN 32"/>
    <property type="match status" value="1"/>
</dbReference>
<dbReference type="InterPro" id="IPR011705">
    <property type="entry name" value="BACK"/>
</dbReference>
<gene>
    <name evidence="4" type="ORF">JXQ802_LOCUS41381</name>
</gene>
<evidence type="ECO:0000313" key="4">
    <source>
        <dbReference type="EMBL" id="CAF1517807.1"/>
    </source>
</evidence>
<comment type="caution">
    <text evidence="4">The sequence shown here is derived from an EMBL/GenBank/DDBJ whole genome shotgun (WGS) entry which is preliminary data.</text>
</comment>
<name>A0A815UJ41_9BILA</name>
<evidence type="ECO:0000259" key="3">
    <source>
        <dbReference type="PROSITE" id="PS50097"/>
    </source>
</evidence>
<dbReference type="Pfam" id="PF00651">
    <property type="entry name" value="BTB"/>
    <property type="match status" value="1"/>
</dbReference>
<keyword evidence="2" id="KW-0677">Repeat</keyword>
<dbReference type="SUPFAM" id="SSF54695">
    <property type="entry name" value="POZ domain"/>
    <property type="match status" value="1"/>
</dbReference>
<dbReference type="Gene3D" id="2.120.10.80">
    <property type="entry name" value="Kelch-type beta propeller"/>
    <property type="match status" value="1"/>
</dbReference>
<accession>A0A815UJ41</accession>
<dbReference type="InterPro" id="IPR056737">
    <property type="entry name" value="Beta-prop_ATRN-MKLN-like"/>
</dbReference>
<proteinExistence type="predicted"/>
<dbReference type="PROSITE" id="PS50097">
    <property type="entry name" value="BTB"/>
    <property type="match status" value="1"/>
</dbReference>
<keyword evidence="5" id="KW-1185">Reference proteome</keyword>
<dbReference type="InterPro" id="IPR006652">
    <property type="entry name" value="Kelch_1"/>
</dbReference>
<dbReference type="SMART" id="SM00875">
    <property type="entry name" value="BACK"/>
    <property type="match status" value="1"/>
</dbReference>
<dbReference type="Gene3D" id="1.25.40.420">
    <property type="match status" value="1"/>
</dbReference>
<dbReference type="EMBL" id="CAJNOL010002630">
    <property type="protein sequence ID" value="CAF1517807.1"/>
    <property type="molecule type" value="Genomic_DNA"/>
</dbReference>
<dbReference type="PANTHER" id="PTHR45632">
    <property type="entry name" value="LD33804P"/>
    <property type="match status" value="1"/>
</dbReference>
<dbReference type="InterPro" id="IPR000210">
    <property type="entry name" value="BTB/POZ_dom"/>
</dbReference>
<dbReference type="SMART" id="SM00225">
    <property type="entry name" value="BTB"/>
    <property type="match status" value="1"/>
</dbReference>
<dbReference type="Pfam" id="PF24981">
    <property type="entry name" value="Beta-prop_ATRN-LZTR1"/>
    <property type="match status" value="1"/>
</dbReference>
<dbReference type="CDD" id="cd18186">
    <property type="entry name" value="BTB_POZ_ZBTB_KLHL-like"/>
    <property type="match status" value="1"/>
</dbReference>
<reference evidence="4" key="1">
    <citation type="submission" date="2021-02" db="EMBL/GenBank/DDBJ databases">
        <authorList>
            <person name="Nowell W R."/>
        </authorList>
    </citation>
    <scope>NUCLEOTIDE SEQUENCE</scope>
</reference>
<dbReference type="Pfam" id="PF07707">
    <property type="entry name" value="BACK"/>
    <property type="match status" value="1"/>
</dbReference>
<feature type="domain" description="BTB" evidence="3">
    <location>
        <begin position="119"/>
        <end position="185"/>
    </location>
</feature>
<sequence length="830" mass="96946">MINNNNNSTNLNLNINHLSYSIDSLQQLSYIHFQPFRVSYSIINLKEKFLYSIQSKNILNIYQHLNFVKNQKSNILSTIKLAQNYYLFERNLIKKFFDLNKNVLSKKILEQMWKSSQFCDLLLIVQGSEYLAHRLVLAACSHKFKQIFNKRKNDFVTRVHLRHSTHKSLQLILNYLYTDKIILTIRNIDDILTCTKELGIQKVIDLCITYLSQINKRTIFQILDIAYKHDLSKVYYLAHKFLIQSMDECIQTEEFIDITYWMLNQILSDITIEKRQEFHVLDRTLQWLSCNHILNTDVIFELLNKIRWKNLTYLSLKEILAINYEILHIPIVKQWLIKKLNDTNNNQIENLRQKDSLVQTKYLSSTTSSTVYLAINQSETFSSVSSKSRCIHLESLVNTEDQTYLSTINSFFFSSSKILIIGGGFHLDKTMTVNQNAENGLFVYNIEKDAWLLFVRLPDQRHHHKLIWFNNRIYLLGGSLSHPFEKEQIASTNWVYSIDRSTLVTFKQNKWQSIPSMLEQRVYFGCAVLNNKIWVAGGLGIDGKPIHSVEYYDPETNIWKLAKRLRSSRLGCSVSSFHNKLFIVGGYGNVKSKPTLSNVTVYDSEKKIWLKKQPLSIARCHGQIVTNSYALYAIGGCTEFEKNNDDDNENETNNRTMLSLNLLDKYDIYQDKWITLDYMKQARHDLCAEIIDDRIFVLYGVNSKRNHIVRSMESYDIKTAVQLDYIDSSRCLLIKILITHVYNLYSDHGLLINITDLLFCLLSKDNTVLLTVSEHIESFCLINISTYLIPMNILSLDLEQSLKNQQLHIIFLLPNPSRPNSNKNNCIFKE</sequence>
<dbReference type="SMART" id="SM00612">
    <property type="entry name" value="Kelch"/>
    <property type="match status" value="5"/>
</dbReference>
<evidence type="ECO:0000256" key="1">
    <source>
        <dbReference type="ARBA" id="ARBA00022441"/>
    </source>
</evidence>
<dbReference type="Gene3D" id="3.30.710.10">
    <property type="entry name" value="Potassium Channel Kv1.1, Chain A"/>
    <property type="match status" value="1"/>
</dbReference>
<evidence type="ECO:0000313" key="5">
    <source>
        <dbReference type="Proteomes" id="UP000663870"/>
    </source>
</evidence>
<dbReference type="Proteomes" id="UP000663870">
    <property type="component" value="Unassembled WGS sequence"/>
</dbReference>
<dbReference type="SUPFAM" id="SSF117281">
    <property type="entry name" value="Kelch motif"/>
    <property type="match status" value="2"/>
</dbReference>
<dbReference type="AlphaFoldDB" id="A0A815UJ41"/>
<dbReference type="InterPro" id="IPR011333">
    <property type="entry name" value="SKP1/BTB/POZ_sf"/>
</dbReference>
<keyword evidence="1" id="KW-0880">Kelch repeat</keyword>
<organism evidence="4 5">
    <name type="scientific">Rotaria sordida</name>
    <dbReference type="NCBI Taxonomy" id="392033"/>
    <lineage>
        <taxon>Eukaryota</taxon>
        <taxon>Metazoa</taxon>
        <taxon>Spiralia</taxon>
        <taxon>Gnathifera</taxon>
        <taxon>Rotifera</taxon>
        <taxon>Eurotatoria</taxon>
        <taxon>Bdelloidea</taxon>
        <taxon>Philodinida</taxon>
        <taxon>Philodinidae</taxon>
        <taxon>Rotaria</taxon>
    </lineage>
</organism>
<protein>
    <recommendedName>
        <fullName evidence="3">BTB domain-containing protein</fullName>
    </recommendedName>
</protein>
<evidence type="ECO:0000256" key="2">
    <source>
        <dbReference type="ARBA" id="ARBA00022737"/>
    </source>
</evidence>